<dbReference type="Pfam" id="PF05707">
    <property type="entry name" value="Zot"/>
    <property type="match status" value="1"/>
</dbReference>
<evidence type="ECO:0000256" key="1">
    <source>
        <dbReference type="SAM" id="Phobius"/>
    </source>
</evidence>
<keyword evidence="1" id="KW-1133">Transmembrane helix</keyword>
<dbReference type="EMBL" id="AAKZQX010000090">
    <property type="protein sequence ID" value="ECX6035900.1"/>
    <property type="molecule type" value="Genomic_DNA"/>
</dbReference>
<comment type="caution">
    <text evidence="3">The sequence shown here is derived from an EMBL/GenBank/DDBJ whole genome shotgun (WGS) entry which is preliminary data.</text>
</comment>
<protein>
    <submittedName>
        <fullName evidence="3">Zonular occludens toxin</fullName>
    </submittedName>
</protein>
<sequence length="358" mass="40348">MAITAYIGTPGSGKSYEIVRSVIIPAICAGRRIVTNIYGLSYENIIEYCEKRKLLKDDISAGEIIVVENKRITEPDFFPVKENQDKSLCQPGDLVILDECHRFFSSDRSLSSDARIFAAEHRHYADSETGFTCDLILVNQALSTLPRFLKERVEQTFRMKKLNALAGFGNKYRVDVFDGVKLTKGTRITYYVESYKKEIFPLYKSHDAPGAVEVKADGRGTLFKKSSFIYFVLYLALTAFIIWRYAIPFFFPKTDNHTQTNVSSEMHKNNADASVSHDIQKSKSEHNNAVSDEWCITGYVKRFNAKYILLKDTSGRLRMVSSDGFKGYGLMVEGVVDGKKVFAWSCTPVVSGTSKGVL</sequence>
<keyword evidence="1" id="KW-0472">Membrane</keyword>
<keyword evidence="1" id="KW-0812">Transmembrane</keyword>
<evidence type="ECO:0000259" key="2">
    <source>
        <dbReference type="Pfam" id="PF05707"/>
    </source>
</evidence>
<dbReference type="Gene3D" id="3.40.50.300">
    <property type="entry name" value="P-loop containing nucleotide triphosphate hydrolases"/>
    <property type="match status" value="1"/>
</dbReference>
<accession>A0A618GAJ0</accession>
<reference evidence="3" key="1">
    <citation type="submission" date="2018-07" db="EMBL/GenBank/DDBJ databases">
        <authorList>
            <consortium name="PulseNet: The National Subtyping Network for Foodborne Disease Surveillance"/>
            <person name="Tarr C.L."/>
            <person name="Trees E."/>
            <person name="Katz L.S."/>
            <person name="Carleton-Romer H.A."/>
            <person name="Stroika S."/>
            <person name="Kucerova Z."/>
            <person name="Roache K.F."/>
            <person name="Sabol A.L."/>
            <person name="Besser J."/>
            <person name="Gerner-Smidt P."/>
        </authorList>
    </citation>
    <scope>NUCLEOTIDE SEQUENCE</scope>
    <source>
        <strain evidence="3">PNUSAS001246</strain>
    </source>
</reference>
<name>A0A618GAJ0_SALET</name>
<proteinExistence type="predicted"/>
<dbReference type="InterPro" id="IPR027417">
    <property type="entry name" value="P-loop_NTPase"/>
</dbReference>
<gene>
    <name evidence="3" type="ORF">ATT75_25075</name>
</gene>
<dbReference type="AlphaFoldDB" id="A0A618GAJ0"/>
<organism evidence="3">
    <name type="scientific">Salmonella enterica subsp. enterica serovar Panama</name>
    <dbReference type="NCBI Taxonomy" id="29472"/>
    <lineage>
        <taxon>Bacteria</taxon>
        <taxon>Pseudomonadati</taxon>
        <taxon>Pseudomonadota</taxon>
        <taxon>Gammaproteobacteria</taxon>
        <taxon>Enterobacterales</taxon>
        <taxon>Enterobacteriaceae</taxon>
        <taxon>Salmonella</taxon>
    </lineage>
</organism>
<dbReference type="InterPro" id="IPR008900">
    <property type="entry name" value="Zot_N"/>
</dbReference>
<feature type="domain" description="Zona occludens toxin N-terminal" evidence="2">
    <location>
        <begin position="6"/>
        <end position="206"/>
    </location>
</feature>
<evidence type="ECO:0000313" key="3">
    <source>
        <dbReference type="EMBL" id="ECX6035900.1"/>
    </source>
</evidence>
<feature type="transmembrane region" description="Helical" evidence="1">
    <location>
        <begin position="228"/>
        <end position="251"/>
    </location>
</feature>